<protein>
    <recommendedName>
        <fullName evidence="1">Sulfatase N-terminal domain-containing protein</fullName>
    </recommendedName>
</protein>
<evidence type="ECO:0000313" key="3">
    <source>
        <dbReference type="Proteomes" id="UP001062632"/>
    </source>
</evidence>
<dbReference type="SUPFAM" id="SSF53649">
    <property type="entry name" value="Alkaline phosphatase-like"/>
    <property type="match status" value="1"/>
</dbReference>
<keyword evidence="3" id="KW-1185">Reference proteome</keyword>
<sequence length="317" mass="36298">MLPNPQLEDANKKYGILVTFVLGWLRWKEDKKTIINLNKNTYPIVRNTDKPIVIIIQCESFSDPKDLNIKYDSHKYINNIYRSKKLGEVGKLLVSGFGAYTMRTEYGLIFGHEEDVLGFCRFDPYLTALKVTKNSLPHRLSTVCSKRFFIHPHDLNFYDRATIMPAVGFNHLVGINDFRGASHSGRYISDQAIGEKIKALTKNAIQDNIGALIYAVTIENHGPWSGGIKDYLSHLKNGDTLFGDIRQFLEKENINALLVFLGDHRPSIPNKVIPRNERFTPFAICGFGQIKYNNDFSEIFMTPAQLHHFILEKLIYK</sequence>
<feature type="domain" description="Sulfatase N-terminal" evidence="1">
    <location>
        <begin position="51"/>
        <end position="273"/>
    </location>
</feature>
<dbReference type="EMBL" id="BAQC01000072">
    <property type="protein sequence ID" value="GBR54800.1"/>
    <property type="molecule type" value="Genomic_DNA"/>
</dbReference>
<dbReference type="InterPro" id="IPR000917">
    <property type="entry name" value="Sulfatase_N"/>
</dbReference>
<accession>A0ABQ0QS53</accession>
<organism evidence="2 3">
    <name type="scientific">Neokomagataea thailandica NBRC 106555</name>
    <dbReference type="NCBI Taxonomy" id="1223520"/>
    <lineage>
        <taxon>Bacteria</taxon>
        <taxon>Pseudomonadati</taxon>
        <taxon>Pseudomonadota</taxon>
        <taxon>Alphaproteobacteria</taxon>
        <taxon>Acetobacterales</taxon>
        <taxon>Acetobacteraceae</taxon>
        <taxon>Neokomagataea</taxon>
    </lineage>
</organism>
<gene>
    <name evidence="2" type="ORF">AA106555_1829</name>
</gene>
<dbReference type="Pfam" id="PF00884">
    <property type="entry name" value="Sulfatase"/>
    <property type="match status" value="1"/>
</dbReference>
<name>A0ABQ0QS53_9PROT</name>
<evidence type="ECO:0000313" key="2">
    <source>
        <dbReference type="EMBL" id="GBR54800.1"/>
    </source>
</evidence>
<evidence type="ECO:0000259" key="1">
    <source>
        <dbReference type="Pfam" id="PF00884"/>
    </source>
</evidence>
<reference evidence="2 3" key="1">
    <citation type="submission" date="2013-04" db="EMBL/GenBank/DDBJ databases">
        <title>The genome sequencing project of 58 acetic acid bacteria.</title>
        <authorList>
            <person name="Okamoto-Kainuma A."/>
            <person name="Ishikawa M."/>
            <person name="Umino S."/>
            <person name="Koizumi Y."/>
            <person name="Shiwa Y."/>
            <person name="Yoshikawa H."/>
            <person name="Matsutani M."/>
            <person name="Matsushita K."/>
        </authorList>
    </citation>
    <scope>NUCLEOTIDE SEQUENCE [LARGE SCALE GENOMIC DNA]</scope>
    <source>
        <strain evidence="2 3">NBRC 106555</strain>
    </source>
</reference>
<dbReference type="Gene3D" id="3.40.720.10">
    <property type="entry name" value="Alkaline Phosphatase, subunit A"/>
    <property type="match status" value="1"/>
</dbReference>
<comment type="caution">
    <text evidence="2">The sequence shown here is derived from an EMBL/GenBank/DDBJ whole genome shotgun (WGS) entry which is preliminary data.</text>
</comment>
<dbReference type="Proteomes" id="UP001062632">
    <property type="component" value="Unassembled WGS sequence"/>
</dbReference>
<dbReference type="InterPro" id="IPR017850">
    <property type="entry name" value="Alkaline_phosphatase_core_sf"/>
</dbReference>
<proteinExistence type="predicted"/>